<keyword evidence="3" id="KW-0378">Hydrolase</keyword>
<dbReference type="STRING" id="88036.D8S799"/>
<dbReference type="GO" id="GO:0005737">
    <property type="term" value="C:cytoplasm"/>
    <property type="evidence" value="ECO:0007669"/>
    <property type="project" value="UniProtKB-SubCell"/>
</dbReference>
<evidence type="ECO:0008006" key="6">
    <source>
        <dbReference type="Google" id="ProtNLM"/>
    </source>
</evidence>
<dbReference type="Proteomes" id="UP000001514">
    <property type="component" value="Unassembled WGS sequence"/>
</dbReference>
<keyword evidence="5" id="KW-1185">Reference proteome</keyword>
<evidence type="ECO:0000256" key="1">
    <source>
        <dbReference type="ARBA" id="ARBA00004496"/>
    </source>
</evidence>
<dbReference type="GO" id="GO:0016791">
    <property type="term" value="F:phosphatase activity"/>
    <property type="evidence" value="ECO:0000318"/>
    <property type="project" value="GO_Central"/>
</dbReference>
<dbReference type="InterPro" id="IPR004861">
    <property type="entry name" value="Siw14-like"/>
</dbReference>
<dbReference type="SUPFAM" id="SSF52799">
    <property type="entry name" value="(Phosphotyrosine protein) phosphatases II"/>
    <property type="match status" value="1"/>
</dbReference>
<feature type="non-terminal residue" evidence="4">
    <location>
        <position position="149"/>
    </location>
</feature>
<dbReference type="PANTHER" id="PTHR31126">
    <property type="entry name" value="TYROSINE-PROTEIN PHOSPHATASE"/>
    <property type="match status" value="1"/>
</dbReference>
<gene>
    <name evidence="4" type="ORF">SELMODRAFT_6925</name>
</gene>
<dbReference type="InterPro" id="IPR029021">
    <property type="entry name" value="Prot-tyrosine_phosphatase-like"/>
</dbReference>
<evidence type="ECO:0000313" key="4">
    <source>
        <dbReference type="EMBL" id="EFJ19720.1"/>
    </source>
</evidence>
<dbReference type="EMBL" id="GL377605">
    <property type="protein sequence ID" value="EFJ19720.1"/>
    <property type="molecule type" value="Genomic_DNA"/>
</dbReference>
<dbReference type="AlphaFoldDB" id="D8S799"/>
<dbReference type="FunFam" id="3.90.190.10:FF:000035">
    <property type="entry name" value="Tyrosine phosphatase, putative"/>
    <property type="match status" value="1"/>
</dbReference>
<evidence type="ECO:0000313" key="5">
    <source>
        <dbReference type="Proteomes" id="UP000001514"/>
    </source>
</evidence>
<evidence type="ECO:0000256" key="2">
    <source>
        <dbReference type="ARBA" id="ARBA00022490"/>
    </source>
</evidence>
<dbReference type="Gene3D" id="3.90.190.10">
    <property type="entry name" value="Protein tyrosine phosphatase superfamily"/>
    <property type="match status" value="1"/>
</dbReference>
<dbReference type="eggNOG" id="KOG1572">
    <property type="taxonomic scope" value="Eukaryota"/>
</dbReference>
<dbReference type="CDD" id="cd14501">
    <property type="entry name" value="PFA-DSP"/>
    <property type="match status" value="1"/>
</dbReference>
<reference evidence="4 5" key="1">
    <citation type="journal article" date="2011" name="Science">
        <title>The Selaginella genome identifies genetic changes associated with the evolution of vascular plants.</title>
        <authorList>
            <person name="Banks J.A."/>
            <person name="Nishiyama T."/>
            <person name="Hasebe M."/>
            <person name="Bowman J.L."/>
            <person name="Gribskov M."/>
            <person name="dePamphilis C."/>
            <person name="Albert V.A."/>
            <person name="Aono N."/>
            <person name="Aoyama T."/>
            <person name="Ambrose B.A."/>
            <person name="Ashton N.W."/>
            <person name="Axtell M.J."/>
            <person name="Barker E."/>
            <person name="Barker M.S."/>
            <person name="Bennetzen J.L."/>
            <person name="Bonawitz N.D."/>
            <person name="Chapple C."/>
            <person name="Cheng C."/>
            <person name="Correa L.G."/>
            <person name="Dacre M."/>
            <person name="DeBarry J."/>
            <person name="Dreyer I."/>
            <person name="Elias M."/>
            <person name="Engstrom E.M."/>
            <person name="Estelle M."/>
            <person name="Feng L."/>
            <person name="Finet C."/>
            <person name="Floyd S.K."/>
            <person name="Frommer W.B."/>
            <person name="Fujita T."/>
            <person name="Gramzow L."/>
            <person name="Gutensohn M."/>
            <person name="Harholt J."/>
            <person name="Hattori M."/>
            <person name="Heyl A."/>
            <person name="Hirai T."/>
            <person name="Hiwatashi Y."/>
            <person name="Ishikawa M."/>
            <person name="Iwata M."/>
            <person name="Karol K.G."/>
            <person name="Koehler B."/>
            <person name="Kolukisaoglu U."/>
            <person name="Kubo M."/>
            <person name="Kurata T."/>
            <person name="Lalonde S."/>
            <person name="Li K."/>
            <person name="Li Y."/>
            <person name="Litt A."/>
            <person name="Lyons E."/>
            <person name="Manning G."/>
            <person name="Maruyama T."/>
            <person name="Michael T.P."/>
            <person name="Mikami K."/>
            <person name="Miyazaki S."/>
            <person name="Morinaga S."/>
            <person name="Murata T."/>
            <person name="Mueller-Roeber B."/>
            <person name="Nelson D.R."/>
            <person name="Obara M."/>
            <person name="Oguri Y."/>
            <person name="Olmstead R.G."/>
            <person name="Onodera N."/>
            <person name="Petersen B.L."/>
            <person name="Pils B."/>
            <person name="Prigge M."/>
            <person name="Rensing S.A."/>
            <person name="Riano-Pachon D.M."/>
            <person name="Roberts A.W."/>
            <person name="Sato Y."/>
            <person name="Scheller H.V."/>
            <person name="Schulz B."/>
            <person name="Schulz C."/>
            <person name="Shakirov E.V."/>
            <person name="Shibagaki N."/>
            <person name="Shinohara N."/>
            <person name="Shippen D.E."/>
            <person name="Soerensen I."/>
            <person name="Sotooka R."/>
            <person name="Sugimoto N."/>
            <person name="Sugita M."/>
            <person name="Sumikawa N."/>
            <person name="Tanurdzic M."/>
            <person name="Theissen G."/>
            <person name="Ulvskov P."/>
            <person name="Wakazuki S."/>
            <person name="Weng J.K."/>
            <person name="Willats W.W."/>
            <person name="Wipf D."/>
            <person name="Wolf P.G."/>
            <person name="Yang L."/>
            <person name="Zimmer A.D."/>
            <person name="Zhu Q."/>
            <person name="Mitros T."/>
            <person name="Hellsten U."/>
            <person name="Loque D."/>
            <person name="Otillar R."/>
            <person name="Salamov A."/>
            <person name="Schmutz J."/>
            <person name="Shapiro H."/>
            <person name="Lindquist E."/>
            <person name="Lucas S."/>
            <person name="Rokhsar D."/>
            <person name="Grigoriev I.V."/>
        </authorList>
    </citation>
    <scope>NUCLEOTIDE SEQUENCE [LARGE SCALE GENOMIC DNA]</scope>
</reference>
<dbReference type="HOGENOM" id="CLU_047845_5_3_1"/>
<keyword evidence="2" id="KW-0963">Cytoplasm</keyword>
<dbReference type="Pfam" id="PF03162">
    <property type="entry name" value="Y_phosphatase2"/>
    <property type="match status" value="1"/>
</dbReference>
<dbReference type="KEGG" id="smo:SELMODRAFT_6925"/>
<name>D8S799_SELML</name>
<organism evidence="5">
    <name type="scientific">Selaginella moellendorffii</name>
    <name type="common">Spikemoss</name>
    <dbReference type="NCBI Taxonomy" id="88036"/>
    <lineage>
        <taxon>Eukaryota</taxon>
        <taxon>Viridiplantae</taxon>
        <taxon>Streptophyta</taxon>
        <taxon>Embryophyta</taxon>
        <taxon>Tracheophyta</taxon>
        <taxon>Lycopodiopsida</taxon>
        <taxon>Selaginellales</taxon>
        <taxon>Selaginellaceae</taxon>
        <taxon>Selaginella</taxon>
    </lineage>
</organism>
<dbReference type="OrthoDB" id="6375174at2759"/>
<feature type="non-terminal residue" evidence="4">
    <location>
        <position position="1"/>
    </location>
</feature>
<accession>D8S799</accession>
<dbReference type="Gramene" id="EFJ19720">
    <property type="protein sequence ID" value="EFJ19720"/>
    <property type="gene ID" value="SELMODRAFT_6925"/>
</dbReference>
<proteinExistence type="predicted"/>
<dbReference type="PANTHER" id="PTHR31126:SF18">
    <property type="entry name" value="PROTEIN-TYROSINE-PHOSPHATASE"/>
    <property type="match status" value="1"/>
</dbReference>
<sequence>PENYGIVEPGIYRASALKVHSLAFVSNLHLKTLLHLSPEPLCPVIETFLQQSAVNLIHLGAREGKPASWKPVSENMMKDALEIILDDSMYPIMVTCSSGIQQTGTFVGCLRRLQKWNLTSIIEEYRRYAGNKAHYANEQFLELFDEDIV</sequence>
<comment type="subcellular location">
    <subcellularLocation>
        <location evidence="1">Cytoplasm</location>
    </subcellularLocation>
</comment>
<protein>
    <recommendedName>
        <fullName evidence="6">Tyrosine-protein phosphatase domain-containing protein</fullName>
    </recommendedName>
</protein>
<dbReference type="InParanoid" id="D8S799"/>
<evidence type="ECO:0000256" key="3">
    <source>
        <dbReference type="ARBA" id="ARBA00022801"/>
    </source>
</evidence>